<keyword evidence="2" id="KW-0677">Repeat</keyword>
<feature type="region of interest" description="Disordered" evidence="3">
    <location>
        <begin position="390"/>
        <end position="433"/>
    </location>
</feature>
<evidence type="ECO:0000256" key="4">
    <source>
        <dbReference type="SAM" id="Phobius"/>
    </source>
</evidence>
<keyword evidence="1" id="KW-0433">Leucine-rich repeat</keyword>
<dbReference type="AlphaFoldDB" id="A0A9D1RDB9"/>
<feature type="chain" id="PRO_5039708871" description="Leucine-rich repeat domain-containing protein" evidence="5">
    <location>
        <begin position="27"/>
        <end position="464"/>
    </location>
</feature>
<gene>
    <name evidence="6" type="ORF">H9873_09745</name>
</gene>
<protein>
    <recommendedName>
        <fullName evidence="8">Leucine-rich repeat domain-containing protein</fullName>
    </recommendedName>
</protein>
<feature type="compositionally biased region" description="Low complexity" evidence="3">
    <location>
        <begin position="412"/>
        <end position="425"/>
    </location>
</feature>
<dbReference type="InterPro" id="IPR052574">
    <property type="entry name" value="CDIRP"/>
</dbReference>
<dbReference type="PANTHER" id="PTHR47566">
    <property type="match status" value="1"/>
</dbReference>
<keyword evidence="4" id="KW-0472">Membrane</keyword>
<evidence type="ECO:0000256" key="2">
    <source>
        <dbReference type="ARBA" id="ARBA00022737"/>
    </source>
</evidence>
<dbReference type="InterPro" id="IPR032675">
    <property type="entry name" value="LRR_dom_sf"/>
</dbReference>
<reference evidence="6" key="1">
    <citation type="journal article" date="2021" name="PeerJ">
        <title>Extensive microbial diversity within the chicken gut microbiome revealed by metagenomics and culture.</title>
        <authorList>
            <person name="Gilroy R."/>
            <person name="Ravi A."/>
            <person name="Getino M."/>
            <person name="Pursley I."/>
            <person name="Horton D.L."/>
            <person name="Alikhan N.F."/>
            <person name="Baker D."/>
            <person name="Gharbi K."/>
            <person name="Hall N."/>
            <person name="Watson M."/>
            <person name="Adriaenssens E.M."/>
            <person name="Foster-Nyarko E."/>
            <person name="Jarju S."/>
            <person name="Secka A."/>
            <person name="Antonio M."/>
            <person name="Oren A."/>
            <person name="Chaudhuri R.R."/>
            <person name="La Ragione R."/>
            <person name="Hildebrand F."/>
            <person name="Pallen M.J."/>
        </authorList>
    </citation>
    <scope>NUCLEOTIDE SEQUENCE</scope>
    <source>
        <strain evidence="6">ChiSxjej1B13-11762</strain>
    </source>
</reference>
<evidence type="ECO:0000313" key="6">
    <source>
        <dbReference type="EMBL" id="HIW84592.1"/>
    </source>
</evidence>
<dbReference type="PANTHER" id="PTHR47566:SF1">
    <property type="entry name" value="PROTEIN NUD1"/>
    <property type="match status" value="1"/>
</dbReference>
<keyword evidence="5" id="KW-0732">Signal</keyword>
<reference evidence="6" key="2">
    <citation type="submission" date="2021-04" db="EMBL/GenBank/DDBJ databases">
        <authorList>
            <person name="Gilroy R."/>
        </authorList>
    </citation>
    <scope>NUCLEOTIDE SEQUENCE</scope>
    <source>
        <strain evidence="6">ChiSxjej1B13-11762</strain>
    </source>
</reference>
<dbReference type="SUPFAM" id="SSF52058">
    <property type="entry name" value="L domain-like"/>
    <property type="match status" value="1"/>
</dbReference>
<accession>A0A9D1RDB9</accession>
<keyword evidence="4" id="KW-1133">Transmembrane helix</keyword>
<evidence type="ECO:0000256" key="1">
    <source>
        <dbReference type="ARBA" id="ARBA00022614"/>
    </source>
</evidence>
<feature type="compositionally biased region" description="Polar residues" evidence="3">
    <location>
        <begin position="390"/>
        <end position="411"/>
    </location>
</feature>
<proteinExistence type="predicted"/>
<name>A0A9D1RDB9_9FIRM</name>
<evidence type="ECO:0008006" key="8">
    <source>
        <dbReference type="Google" id="ProtNLM"/>
    </source>
</evidence>
<feature type="signal peptide" evidence="5">
    <location>
        <begin position="1"/>
        <end position="26"/>
    </location>
</feature>
<keyword evidence="4" id="KW-0812">Transmembrane</keyword>
<comment type="caution">
    <text evidence="6">The sequence shown here is derived from an EMBL/GenBank/DDBJ whole genome shotgun (WGS) entry which is preliminary data.</text>
</comment>
<evidence type="ECO:0000313" key="7">
    <source>
        <dbReference type="Proteomes" id="UP000824263"/>
    </source>
</evidence>
<dbReference type="Gene3D" id="3.80.10.10">
    <property type="entry name" value="Ribonuclease Inhibitor"/>
    <property type="match status" value="1"/>
</dbReference>
<feature type="transmembrane region" description="Helical" evidence="4">
    <location>
        <begin position="438"/>
        <end position="457"/>
    </location>
</feature>
<organism evidence="6 7">
    <name type="scientific">Candidatus Dorea gallistercoris</name>
    <dbReference type="NCBI Taxonomy" id="2838542"/>
    <lineage>
        <taxon>Bacteria</taxon>
        <taxon>Bacillati</taxon>
        <taxon>Bacillota</taxon>
        <taxon>Clostridia</taxon>
        <taxon>Lachnospirales</taxon>
        <taxon>Lachnospiraceae</taxon>
        <taxon>Dorea</taxon>
    </lineage>
</organism>
<sequence length="464" mass="49536">MRKWIKNGLSLSVLSFFLLFPLSVSAETPGDANDDGYYDNDVAVINSLITNHGLNLTPDSPEEWESIIQEPTPPVVTWVTADDGLKHVGNFNLNVNSVAGGLKGNVDLTALSEVTEVWVVGQQELTGLNVSGLSKLTRLTCQSNQISSLNVSGAGNLEYLDCQSNQISSLDVSGLTKLSNLRCAINNIEVLDMKGLTGLKEVWITGNPYQSIVFPDGDTLTLSSNEGGYINTWEVDVANKTIEVMPQPDDGYFFKGWDPDLPSGSEYTPDAANTIWGIMGTWKIPVNGNLAVSGTFSPIMQYPILEGENGTWTQGSQGGLTVRADVEFEKFTGVMVDDVEVDPQYYTVASGSTIVSLKPEFLGTLSEGAHEMVILFDDGQATTGFQIRQAGTGQTSSDPQGGSGTQTLNVQNTNGNTSGNTNAGTVAEKAPQTSDDSMPALLAILMLISGAAAAVVLRMKRMAR</sequence>
<evidence type="ECO:0000256" key="3">
    <source>
        <dbReference type="SAM" id="MobiDB-lite"/>
    </source>
</evidence>
<evidence type="ECO:0000256" key="5">
    <source>
        <dbReference type="SAM" id="SignalP"/>
    </source>
</evidence>
<dbReference type="Proteomes" id="UP000824263">
    <property type="component" value="Unassembled WGS sequence"/>
</dbReference>
<dbReference type="EMBL" id="DXGF01000172">
    <property type="protein sequence ID" value="HIW84592.1"/>
    <property type="molecule type" value="Genomic_DNA"/>
</dbReference>
<dbReference type="GO" id="GO:0035591">
    <property type="term" value="F:signaling adaptor activity"/>
    <property type="evidence" value="ECO:0007669"/>
    <property type="project" value="TreeGrafter"/>
</dbReference>